<dbReference type="Gramene" id="A03p41970.2_BraZ1">
    <property type="protein sequence ID" value="A03p41970.2_BraZ1.CDS.1"/>
    <property type="gene ID" value="A03g41970.2_BraZ1"/>
</dbReference>
<reference evidence="5" key="1">
    <citation type="journal article" date="2011" name="Nat. Genet.">
        <title>The genome of the mesopolyploid crop species Brassica rapa.</title>
        <authorList>
            <consortium name="Brassica rapa Genome Sequencing Project Consortium"/>
            <person name="Wang X."/>
            <person name="Wang H."/>
            <person name="Wang J."/>
            <person name="Sun R."/>
            <person name="Wu J."/>
            <person name="Liu S."/>
            <person name="Bai Y."/>
            <person name="Mun J.H."/>
            <person name="Bancroft I."/>
            <person name="Cheng F."/>
            <person name="Huang S."/>
            <person name="Li X."/>
            <person name="Hua W."/>
            <person name="Wang J."/>
            <person name="Wang X."/>
            <person name="Freeling M."/>
            <person name="Pires J.C."/>
            <person name="Paterson A.H."/>
            <person name="Chalhoub B."/>
            <person name="Wang B."/>
            <person name="Hayward A."/>
            <person name="Sharpe A.G."/>
            <person name="Park B.S."/>
            <person name="Weisshaar B."/>
            <person name="Liu B."/>
            <person name="Li B."/>
            <person name="Liu B."/>
            <person name="Tong C."/>
            <person name="Song C."/>
            <person name="Duran C."/>
            <person name="Peng C."/>
            <person name="Geng C."/>
            <person name="Koh C."/>
            <person name="Lin C."/>
            <person name="Edwards D."/>
            <person name="Mu D."/>
            <person name="Shen D."/>
            <person name="Soumpourou E."/>
            <person name="Li F."/>
            <person name="Fraser F."/>
            <person name="Conant G."/>
            <person name="Lassalle G."/>
            <person name="King G.J."/>
            <person name="Bonnema G."/>
            <person name="Tang H."/>
            <person name="Wang H."/>
            <person name="Belcram H."/>
            <person name="Zhou H."/>
            <person name="Hirakawa H."/>
            <person name="Abe H."/>
            <person name="Guo H."/>
            <person name="Wang H."/>
            <person name="Jin H."/>
            <person name="Parkin I.A."/>
            <person name="Batley J."/>
            <person name="Kim J.S."/>
            <person name="Just J."/>
            <person name="Li J."/>
            <person name="Xu J."/>
            <person name="Deng J."/>
            <person name="Kim J.A."/>
            <person name="Li J."/>
            <person name="Yu J."/>
            <person name="Meng J."/>
            <person name="Wang J."/>
            <person name="Min J."/>
            <person name="Poulain J."/>
            <person name="Wang J."/>
            <person name="Hatakeyama K."/>
            <person name="Wu K."/>
            <person name="Wang L."/>
            <person name="Fang L."/>
            <person name="Trick M."/>
            <person name="Links M.G."/>
            <person name="Zhao M."/>
            <person name="Jin M."/>
            <person name="Ramchiary N."/>
            <person name="Drou N."/>
            <person name="Berkman P.J."/>
            <person name="Cai Q."/>
            <person name="Huang Q."/>
            <person name="Li R."/>
            <person name="Tabata S."/>
            <person name="Cheng S."/>
            <person name="Zhang S."/>
            <person name="Zhang S."/>
            <person name="Huang S."/>
            <person name="Sato S."/>
            <person name="Sun S."/>
            <person name="Kwon S.J."/>
            <person name="Choi S.R."/>
            <person name="Lee T.H."/>
            <person name="Fan W."/>
            <person name="Zhao X."/>
            <person name="Tan X."/>
            <person name="Xu X."/>
            <person name="Wang Y."/>
            <person name="Qiu Y."/>
            <person name="Yin Y."/>
            <person name="Li Y."/>
            <person name="Du Y."/>
            <person name="Liao Y."/>
            <person name="Lim Y."/>
            <person name="Narusaka Y."/>
            <person name="Wang Y."/>
            <person name="Wang Z."/>
            <person name="Li Z."/>
            <person name="Wang Z."/>
            <person name="Xiong Z."/>
            <person name="Zhang Z."/>
        </authorList>
    </citation>
    <scope>NUCLEOTIDE SEQUENCE [LARGE SCALE GENOMIC DNA]</scope>
    <source>
        <strain evidence="5">cv. Chiifu-401-42</strain>
    </source>
</reference>
<accession>A0A3P6AD45</accession>
<evidence type="ECO:0000313" key="4">
    <source>
        <dbReference type="EnsemblPlants" id="Bra006105.1-P"/>
    </source>
</evidence>
<reference evidence="5" key="2">
    <citation type="journal article" date="2018" name="Hortic Res">
        <title>Improved Brassica rapa reference genome by single-molecule sequencing and chromosome conformation capture technologies.</title>
        <authorList>
            <person name="Zhang L."/>
            <person name="Cai X."/>
            <person name="Wu J."/>
            <person name="Liu M."/>
            <person name="Grob S."/>
            <person name="Cheng F."/>
            <person name="Liang J."/>
            <person name="Cai C."/>
            <person name="Liu Z."/>
            <person name="Liu B."/>
            <person name="Wang F."/>
            <person name="Li S."/>
            <person name="Liu F."/>
            <person name="Li X."/>
            <person name="Cheng L."/>
            <person name="Yang W."/>
            <person name="Li M.H."/>
            <person name="Grossniklaus U."/>
            <person name="Zheng H."/>
            <person name="Wang X."/>
        </authorList>
    </citation>
    <scope>NUCLEOTIDE SEQUENCE [LARGE SCALE GENOMIC DNA]</scope>
    <source>
        <strain evidence="5">cv. Chiifu-401-42</strain>
    </source>
</reference>
<dbReference type="EMBL" id="LR031572">
    <property type="protein sequence ID" value="VDC82101.1"/>
    <property type="molecule type" value="Genomic_DNA"/>
</dbReference>
<dbReference type="Gramene" id="Bra006105.1">
    <property type="protein sequence ID" value="Bra006105.1-P"/>
    <property type="gene ID" value="Bra006105"/>
</dbReference>
<name>A0A3P6AD45_BRACM</name>
<dbReference type="HOGENOM" id="CLU_2323729_0_0_1"/>
<dbReference type="AlphaFoldDB" id="A0A3P6AD45"/>
<sequence length="99" mass="11243">MFLRVPSRQRRATVASTLRKLYGDGRAMQASPSRKTEPAATEQRKSPPPGENRGRRSYESLLLPESHLDLKNEPSLHRRNSFPPSRLNSKTDKPPCTMD</sequence>
<feature type="compositionally biased region" description="Basic and acidic residues" evidence="1">
    <location>
        <begin position="66"/>
        <end position="76"/>
    </location>
</feature>
<keyword evidence="5" id="KW-1185">Reference proteome</keyword>
<evidence type="ECO:0000256" key="1">
    <source>
        <dbReference type="SAM" id="MobiDB-lite"/>
    </source>
</evidence>
<evidence type="ECO:0000313" key="3">
    <source>
        <dbReference type="EMBL" id="VDC82101.1"/>
    </source>
</evidence>
<evidence type="ECO:0000313" key="2">
    <source>
        <dbReference type="EMBL" id="CAG7882854.1"/>
    </source>
</evidence>
<dbReference type="Proteomes" id="UP000011750">
    <property type="component" value="Chromosome A03"/>
</dbReference>
<feature type="region of interest" description="Disordered" evidence="1">
    <location>
        <begin position="20"/>
        <end position="99"/>
    </location>
</feature>
<evidence type="ECO:0000313" key="5">
    <source>
        <dbReference type="Proteomes" id="UP000011750"/>
    </source>
</evidence>
<dbReference type="EMBL" id="LS974619">
    <property type="protein sequence ID" value="CAG7882854.1"/>
    <property type="molecule type" value="Genomic_DNA"/>
</dbReference>
<dbReference type="EnsemblPlants" id="Bra006105.1">
    <property type="protein sequence ID" value="Bra006105.1-P"/>
    <property type="gene ID" value="Bra006105"/>
</dbReference>
<dbReference type="Proteomes" id="UP000694005">
    <property type="component" value="Chromosome A03"/>
</dbReference>
<protein>
    <submittedName>
        <fullName evidence="3 4">Uncharacterized protein</fullName>
    </submittedName>
</protein>
<feature type="compositionally biased region" description="Basic and acidic residues" evidence="1">
    <location>
        <begin position="34"/>
        <end position="45"/>
    </location>
</feature>
<reference evidence="4" key="4">
    <citation type="submission" date="2023-03" db="UniProtKB">
        <authorList>
            <consortium name="EnsemblPlants"/>
        </authorList>
    </citation>
    <scope>IDENTIFICATION</scope>
    <source>
        <strain evidence="4">cv. Chiifu-401-42</strain>
    </source>
</reference>
<accession>M4CPG7</accession>
<proteinExistence type="predicted"/>
<reference evidence="3" key="3">
    <citation type="submission" date="2018-11" db="EMBL/GenBank/DDBJ databases">
        <authorList>
            <consortium name="Genoscope - CEA"/>
            <person name="William W."/>
        </authorList>
    </citation>
    <scope>NUCLEOTIDE SEQUENCE</scope>
</reference>
<organism evidence="3">
    <name type="scientific">Brassica campestris</name>
    <name type="common">Field mustard</name>
    <dbReference type="NCBI Taxonomy" id="3711"/>
    <lineage>
        <taxon>Eukaryota</taxon>
        <taxon>Viridiplantae</taxon>
        <taxon>Streptophyta</taxon>
        <taxon>Embryophyta</taxon>
        <taxon>Tracheophyta</taxon>
        <taxon>Spermatophyta</taxon>
        <taxon>Magnoliopsida</taxon>
        <taxon>eudicotyledons</taxon>
        <taxon>Gunneridae</taxon>
        <taxon>Pentapetalae</taxon>
        <taxon>rosids</taxon>
        <taxon>malvids</taxon>
        <taxon>Brassicales</taxon>
        <taxon>Brassicaceae</taxon>
        <taxon>Brassiceae</taxon>
        <taxon>Brassica</taxon>
    </lineage>
</organism>
<gene>
    <name evidence="3" type="ORF">BRAA03T13319Z</name>
    <name evidence="2" type="ORF">BRAPAZ1V2_A03P41970.2</name>
</gene>